<reference evidence="1 2" key="1">
    <citation type="submission" date="2015-12" db="EMBL/GenBank/DDBJ databases">
        <title>Dictyostelia acquired genes for synthesis and detection of signals that induce cell-type specialization by lateral gene transfer from prokaryotes.</title>
        <authorList>
            <person name="Gloeckner G."/>
            <person name="Schaap P."/>
        </authorList>
    </citation>
    <scope>NUCLEOTIDE SEQUENCE [LARGE SCALE GENOMIC DNA]</scope>
    <source>
        <strain evidence="1 2">TK</strain>
    </source>
</reference>
<accession>A0A152A6A5</accession>
<evidence type="ECO:0008006" key="3">
    <source>
        <dbReference type="Google" id="ProtNLM"/>
    </source>
</evidence>
<evidence type="ECO:0000313" key="1">
    <source>
        <dbReference type="EMBL" id="KYR01764.1"/>
    </source>
</evidence>
<protein>
    <recommendedName>
        <fullName evidence="3">F-box domain-containing protein</fullName>
    </recommendedName>
</protein>
<dbReference type="InParanoid" id="A0A152A6A5"/>
<evidence type="ECO:0000313" key="2">
    <source>
        <dbReference type="Proteomes" id="UP000076078"/>
    </source>
</evidence>
<dbReference type="Proteomes" id="UP000076078">
    <property type="component" value="Unassembled WGS sequence"/>
</dbReference>
<gene>
    <name evidence="1" type="ORF">DLAC_01775</name>
</gene>
<dbReference type="AlphaFoldDB" id="A0A152A6A5"/>
<organism evidence="1 2">
    <name type="scientific">Tieghemostelium lacteum</name>
    <name type="common">Slime mold</name>
    <name type="synonym">Dictyostelium lacteum</name>
    <dbReference type="NCBI Taxonomy" id="361077"/>
    <lineage>
        <taxon>Eukaryota</taxon>
        <taxon>Amoebozoa</taxon>
        <taxon>Evosea</taxon>
        <taxon>Eumycetozoa</taxon>
        <taxon>Dictyostelia</taxon>
        <taxon>Dictyosteliales</taxon>
        <taxon>Raperosteliaceae</taxon>
        <taxon>Tieghemostelium</taxon>
    </lineage>
</organism>
<dbReference type="EMBL" id="LODT01000006">
    <property type="protein sequence ID" value="KYR01764.1"/>
    <property type="molecule type" value="Genomic_DNA"/>
</dbReference>
<comment type="caution">
    <text evidence="1">The sequence shown here is derived from an EMBL/GenBank/DDBJ whole genome shotgun (WGS) entry which is preliminary data.</text>
</comment>
<dbReference type="SUPFAM" id="SSF52047">
    <property type="entry name" value="RNI-like"/>
    <property type="match status" value="1"/>
</dbReference>
<name>A0A152A6A5_TIELA</name>
<sequence>MELPHLLESKIIKLSMSPISFDPPTSIEYPNSNVRDLIPLVDKWAKYRLGFVCKRWFNIVHQNILTISHFHQSYNLDIRSGDSFKYLTKSLKKDMEIPVINQSTQTIEIDKRKRRVYSLTVQYGLNDYSSFIQEVQELIEILSQYPHLREICFNGEGTKPFLFLFLRISGEIYLNDRTRFTSLKTIGISNHEMDEDNILYEMSKYEFLGAEKLRMHNSNNYRKFPLNPPREPVHSSGMKSITNRYFGFVDWTIHSFSNLTHLKTLCSISLDQFIGILSTIKQLKSLKIEFNESKSCGSHLSFKKWCNNIYLQVNPDLVSTLIELLKSNQTIKSLSLTVFGDVNPQSSFTILKMIYNQIFFHNKIITKLKLINFIISQLTDEFFQSIHDSSIRSLILYSSSGPVIHQFYEMIKNPNCKIQSLKINTNEYDPIQLFESFQNNQSIKYLIIRNLNIEFREKIEQFTKNIKTIQRFKIGSQDYSYCSERSCLIEYKQNFT</sequence>
<proteinExistence type="predicted"/>
<keyword evidence="2" id="KW-1185">Reference proteome</keyword>